<evidence type="ECO:0000256" key="4">
    <source>
        <dbReference type="ARBA" id="ARBA00022825"/>
    </source>
</evidence>
<proteinExistence type="inferred from homology"/>
<reference evidence="5 6" key="1">
    <citation type="journal article" date="2017" name="Genome Biol. Evol.">
        <title>Comparative Genomic Analysis Identifies a Campylobacter Clade Deficient in Selenium Metabolism.</title>
        <authorList>
            <person name="Miller W.G."/>
            <person name="Yee E."/>
            <person name="Lopes B.S."/>
            <person name="Chapman M.H."/>
            <person name="Huynh S."/>
            <person name="Bono J.L."/>
            <person name="Parker C.T."/>
            <person name="Strachan N.J.C."/>
            <person name="Forbes K.J."/>
        </authorList>
    </citation>
    <scope>NUCLEOTIDE SEQUENCE [LARGE SCALE GENOMIC DNA]</scope>
    <source>
        <strain evidence="5 6">NCTC 13003</strain>
    </source>
</reference>
<evidence type="ECO:0000313" key="5">
    <source>
        <dbReference type="EMBL" id="ARQ98650.1"/>
    </source>
</evidence>
<dbReference type="Proteomes" id="UP000194309">
    <property type="component" value="Chromosome"/>
</dbReference>
<dbReference type="Pfam" id="PF01343">
    <property type="entry name" value="Peptidase_S49"/>
    <property type="match status" value="1"/>
</dbReference>
<evidence type="ECO:0000256" key="1">
    <source>
        <dbReference type="ARBA" id="ARBA00008683"/>
    </source>
</evidence>
<evidence type="ECO:0000256" key="2">
    <source>
        <dbReference type="ARBA" id="ARBA00022670"/>
    </source>
</evidence>
<dbReference type="InterPro" id="IPR002142">
    <property type="entry name" value="Peptidase_S49"/>
</dbReference>
<dbReference type="NCBIfam" id="TIGR00706">
    <property type="entry name" value="SppA_dom"/>
    <property type="match status" value="1"/>
</dbReference>
<dbReference type="KEGG" id="cdev:CIGN_0340"/>
<organism evidence="5 6">
    <name type="scientific">Campylobacter devanensis</name>
    <dbReference type="NCBI Taxonomy" id="3161138"/>
    <lineage>
        <taxon>Bacteria</taxon>
        <taxon>Pseudomonadati</taxon>
        <taxon>Campylobacterota</taxon>
        <taxon>Epsilonproteobacteria</taxon>
        <taxon>Campylobacterales</taxon>
        <taxon>Campylobacteraceae</taxon>
        <taxon>Campylobacter</taxon>
    </lineage>
</organism>
<dbReference type="EMBL" id="CP018788">
    <property type="protein sequence ID" value="ARQ98650.1"/>
    <property type="molecule type" value="Genomic_DNA"/>
</dbReference>
<accession>A0A1X9SR25</accession>
<comment type="similarity">
    <text evidence="1">Belongs to the peptidase S49 family.</text>
</comment>
<dbReference type="SUPFAM" id="SSF52096">
    <property type="entry name" value="ClpP/crotonase"/>
    <property type="match status" value="1"/>
</dbReference>
<dbReference type="PANTHER" id="PTHR42987:SF7">
    <property type="entry name" value="SIGNAL PEPTIDE PEPTIDASE SPPA-RELATED"/>
    <property type="match status" value="1"/>
</dbReference>
<dbReference type="Gene3D" id="3.90.226.10">
    <property type="entry name" value="2-enoyl-CoA Hydratase, Chain A, domain 1"/>
    <property type="match status" value="1"/>
</dbReference>
<keyword evidence="3 5" id="KW-0378">Hydrolase</keyword>
<keyword evidence="4" id="KW-0720">Serine protease</keyword>
<keyword evidence="6" id="KW-1185">Reference proteome</keyword>
<dbReference type="InterPro" id="IPR047272">
    <property type="entry name" value="S49_SppA_C"/>
</dbReference>
<dbReference type="GO" id="GO:0008236">
    <property type="term" value="F:serine-type peptidase activity"/>
    <property type="evidence" value="ECO:0007669"/>
    <property type="project" value="UniProtKB-KW"/>
</dbReference>
<evidence type="ECO:0000256" key="3">
    <source>
        <dbReference type="ARBA" id="ARBA00022801"/>
    </source>
</evidence>
<dbReference type="InterPro" id="IPR029045">
    <property type="entry name" value="ClpP/crotonase-like_dom_sf"/>
</dbReference>
<dbReference type="OrthoDB" id="9764363at2"/>
<gene>
    <name evidence="5" type="primary">sppA</name>
    <name evidence="5" type="ORF">CIGN_0340</name>
</gene>
<accession>A0A381D7E2</accession>
<dbReference type="PANTHER" id="PTHR42987">
    <property type="entry name" value="PEPTIDASE S49"/>
    <property type="match status" value="1"/>
</dbReference>
<keyword evidence="2 5" id="KW-0645">Protease</keyword>
<evidence type="ECO:0000313" key="6">
    <source>
        <dbReference type="Proteomes" id="UP000194309"/>
    </source>
</evidence>
<dbReference type="CDD" id="cd07023">
    <property type="entry name" value="S49_Sppa_N_C"/>
    <property type="match status" value="1"/>
</dbReference>
<dbReference type="EC" id="3.4.21.-" evidence="5"/>
<name>A0A1X9SR25_9BACT</name>
<protein>
    <submittedName>
        <fullName evidence="5">Signal peptide peptidase protease IV</fullName>
        <ecNumber evidence="5">3.4.21.-</ecNumber>
    </submittedName>
</protein>
<sequence>MQLLKSIFAFIKGIFKFINEYFKSMIFVLIVLFIIASSGEKSSANLIEISLEGAIMDERELLTQIDLAKDPNIKGVLINIDSPGGEMSASVAISDAIKELSTLKPVIAYASGTMASGSYYAGIGADKIYANRASFIGSIGVIMQTPNTEELAKKIGISTQVVKAGEFKEAGTFTRSWNSDERAALQGLVDKSYELFTSDVANARGLDLNSSKQWANARVFLAQQALNLGLIDGIMSINSAKKELEILSGVATPIWYEAPMVQKFINNIAKQSANLIITTLSQRSILWQW</sequence>
<dbReference type="GO" id="GO:0006508">
    <property type="term" value="P:proteolysis"/>
    <property type="evidence" value="ECO:0007669"/>
    <property type="project" value="UniProtKB-KW"/>
</dbReference>
<dbReference type="AlphaFoldDB" id="A0A1X9SR25"/>
<dbReference type="STRING" id="1660064.CIGN_0340"/>
<dbReference type="InterPro" id="IPR004635">
    <property type="entry name" value="Pept_S49_SppA"/>
</dbReference>